<dbReference type="Proteomes" id="UP000193978">
    <property type="component" value="Chromosome"/>
</dbReference>
<dbReference type="PROSITE" id="PS51007">
    <property type="entry name" value="CYTC"/>
    <property type="match status" value="1"/>
</dbReference>
<dbReference type="PANTHER" id="PTHR19328:SF53">
    <property type="entry name" value="MEMBRANE PROTEIN"/>
    <property type="match status" value="1"/>
</dbReference>
<keyword evidence="9" id="KW-1185">Reference proteome</keyword>
<evidence type="ECO:0000256" key="2">
    <source>
        <dbReference type="ARBA" id="ARBA00022723"/>
    </source>
</evidence>
<feature type="region of interest" description="Disordered" evidence="5">
    <location>
        <begin position="448"/>
        <end position="484"/>
    </location>
</feature>
<dbReference type="GO" id="GO:0020037">
    <property type="term" value="F:heme binding"/>
    <property type="evidence" value="ECO:0007669"/>
    <property type="project" value="InterPro"/>
</dbReference>
<evidence type="ECO:0000313" key="8">
    <source>
        <dbReference type="EMBL" id="ARN83211.1"/>
    </source>
</evidence>
<keyword evidence="1 4" id="KW-0349">Heme</keyword>
<dbReference type="Gene3D" id="1.10.760.10">
    <property type="entry name" value="Cytochrome c-like domain"/>
    <property type="match status" value="1"/>
</dbReference>
<protein>
    <submittedName>
        <fullName evidence="8">Glucose dehydrogenase</fullName>
    </submittedName>
</protein>
<dbReference type="Gene3D" id="2.120.10.30">
    <property type="entry name" value="TolB, C-terminal domain"/>
    <property type="match status" value="1"/>
</dbReference>
<keyword evidence="2 4" id="KW-0479">Metal-binding</keyword>
<evidence type="ECO:0000256" key="5">
    <source>
        <dbReference type="SAM" id="MobiDB-lite"/>
    </source>
</evidence>
<evidence type="ECO:0000256" key="6">
    <source>
        <dbReference type="SAM" id="SignalP"/>
    </source>
</evidence>
<dbReference type="STRING" id="655015.B1812_21400"/>
<dbReference type="Pfam" id="PF22807">
    <property type="entry name" value="TrAA12"/>
    <property type="match status" value="1"/>
</dbReference>
<dbReference type="RefSeq" id="WP_085773368.1">
    <property type="nucleotide sequence ID" value="NZ_AP027149.1"/>
</dbReference>
<evidence type="ECO:0000313" key="9">
    <source>
        <dbReference type="Proteomes" id="UP000193978"/>
    </source>
</evidence>
<dbReference type="GO" id="GO:0046872">
    <property type="term" value="F:metal ion binding"/>
    <property type="evidence" value="ECO:0007669"/>
    <property type="project" value="UniProtKB-KW"/>
</dbReference>
<sequence length="589" mass="61918">MKKLFYAGRVLLGLATAVALFAPGAKAASKAPACDSDNGGLSLSPGFCATVFADNLGHVRHMVVAPDNTLYANSWSGRYFPHAPPPPGGFLLALKDTKGAGRADVVSRFGVTVQEGGTGGSGIALFNGALYAEENGRILRYRLEEGALPPKAPPQVVVSGLPLTGDHPMHPFVIDRDGSLFVDLGSATNACQRANRIPLSPGLTPCVEKETRAGTWRFDANKTDQAFSPAERYASGNRNGEGFAFDEQGRLFVTQHGRDQLFQNWPGLYTPQQSAELPAEELLLLEKGADYGWPECYFDQQQGKLVLAPEYGGDGGNKVGDCANRTPPVAAFPGHWAPNDLLIYRGTAFPDGYRGGAFIAFHGSWNRAPLPQQGYNVVFQPLADGKPSGAYVVFADGFAGATKEPEKAAFRPTGLAEGPDGALYIADDVHGRIWRIVHVGGAADRVASAPPVRAASTSSSAQPPEGVDPEAGRAPPSLPVPPGSNADLIALGDRVFHGQAAEGSCSGCHGSDGGGTPQGPSLTKGRWLWSDGSLAGIEATIEKGVPHPKISLGVMPPLGGAPLTKRDLKAVSSYVWAISRAGQQNRDQR</sequence>
<feature type="region of interest" description="Disordered" evidence="5">
    <location>
        <begin position="505"/>
        <end position="524"/>
    </location>
</feature>
<accession>A0A1W6N056</accession>
<evidence type="ECO:0000256" key="4">
    <source>
        <dbReference type="PROSITE-ProRule" id="PRU00433"/>
    </source>
</evidence>
<dbReference type="AlphaFoldDB" id="A0A1W6N056"/>
<feature type="chain" id="PRO_5013048930" evidence="6">
    <location>
        <begin position="28"/>
        <end position="589"/>
    </location>
</feature>
<dbReference type="KEGG" id="mbry:B1812_21400"/>
<dbReference type="InterPro" id="IPR036909">
    <property type="entry name" value="Cyt_c-like_dom_sf"/>
</dbReference>
<evidence type="ECO:0000256" key="1">
    <source>
        <dbReference type="ARBA" id="ARBA00022617"/>
    </source>
</evidence>
<keyword evidence="3 4" id="KW-0408">Iron</keyword>
<reference evidence="8 9" key="1">
    <citation type="submission" date="2017-02" db="EMBL/GenBank/DDBJ databases">
        <authorList>
            <person name="Peterson S.W."/>
        </authorList>
    </citation>
    <scope>NUCLEOTIDE SEQUENCE [LARGE SCALE GENOMIC DNA]</scope>
    <source>
        <strain evidence="8 9">S285</strain>
    </source>
</reference>
<dbReference type="Pfam" id="PF13442">
    <property type="entry name" value="Cytochrome_CBB3"/>
    <property type="match status" value="1"/>
</dbReference>
<evidence type="ECO:0000256" key="3">
    <source>
        <dbReference type="ARBA" id="ARBA00023004"/>
    </source>
</evidence>
<dbReference type="PANTHER" id="PTHR19328">
    <property type="entry name" value="HEDGEHOG-INTERACTING PROTEIN"/>
    <property type="match status" value="1"/>
</dbReference>
<proteinExistence type="predicted"/>
<feature type="signal peptide" evidence="6">
    <location>
        <begin position="1"/>
        <end position="27"/>
    </location>
</feature>
<dbReference type="InterPro" id="IPR054539">
    <property type="entry name" value="Beta-prop_PDH"/>
</dbReference>
<dbReference type="InterPro" id="IPR011042">
    <property type="entry name" value="6-blade_b-propeller_TolB-like"/>
</dbReference>
<dbReference type="OrthoDB" id="9770043at2"/>
<dbReference type="EMBL" id="CP019948">
    <property type="protein sequence ID" value="ARN83211.1"/>
    <property type="molecule type" value="Genomic_DNA"/>
</dbReference>
<organism evidence="8 9">
    <name type="scientific">Methylocystis bryophila</name>
    <dbReference type="NCBI Taxonomy" id="655015"/>
    <lineage>
        <taxon>Bacteria</taxon>
        <taxon>Pseudomonadati</taxon>
        <taxon>Pseudomonadota</taxon>
        <taxon>Alphaproteobacteria</taxon>
        <taxon>Hyphomicrobiales</taxon>
        <taxon>Methylocystaceae</taxon>
        <taxon>Methylocystis</taxon>
    </lineage>
</organism>
<dbReference type="SUPFAM" id="SSF50952">
    <property type="entry name" value="Soluble quinoprotein glucose dehydrogenase"/>
    <property type="match status" value="1"/>
</dbReference>
<dbReference type="SUPFAM" id="SSF46626">
    <property type="entry name" value="Cytochrome c"/>
    <property type="match status" value="1"/>
</dbReference>
<evidence type="ECO:0000259" key="7">
    <source>
        <dbReference type="PROSITE" id="PS51007"/>
    </source>
</evidence>
<name>A0A1W6N056_9HYPH</name>
<dbReference type="GO" id="GO:0009055">
    <property type="term" value="F:electron transfer activity"/>
    <property type="evidence" value="ECO:0007669"/>
    <property type="project" value="InterPro"/>
</dbReference>
<gene>
    <name evidence="8" type="ORF">B1812_21400</name>
</gene>
<dbReference type="InterPro" id="IPR011041">
    <property type="entry name" value="Quinoprot_gluc/sorb_DH_b-prop"/>
</dbReference>
<dbReference type="InterPro" id="IPR009056">
    <property type="entry name" value="Cyt_c-like_dom"/>
</dbReference>
<keyword evidence="6" id="KW-0732">Signal</keyword>
<feature type="domain" description="Cytochrome c" evidence="7">
    <location>
        <begin position="487"/>
        <end position="579"/>
    </location>
</feature>